<feature type="compositionally biased region" description="Polar residues" evidence="5">
    <location>
        <begin position="856"/>
        <end position="871"/>
    </location>
</feature>
<evidence type="ECO:0000256" key="4">
    <source>
        <dbReference type="PROSITE-ProRule" id="PRU00175"/>
    </source>
</evidence>
<evidence type="ECO:0008006" key="10">
    <source>
        <dbReference type="Google" id="ProtNLM"/>
    </source>
</evidence>
<dbReference type="SUPFAM" id="SSF57903">
    <property type="entry name" value="FYVE/PHD zinc finger"/>
    <property type="match status" value="1"/>
</dbReference>
<feature type="domain" description="PHD-type" evidence="6">
    <location>
        <begin position="98"/>
        <end position="218"/>
    </location>
</feature>
<dbReference type="PROSITE" id="PS00518">
    <property type="entry name" value="ZF_RING_1"/>
    <property type="match status" value="1"/>
</dbReference>
<dbReference type="SMART" id="SM00249">
    <property type="entry name" value="PHD"/>
    <property type="match status" value="1"/>
</dbReference>
<feature type="region of interest" description="Disordered" evidence="5">
    <location>
        <begin position="799"/>
        <end position="876"/>
    </location>
</feature>
<dbReference type="InterPro" id="IPR017907">
    <property type="entry name" value="Znf_RING_CS"/>
</dbReference>
<evidence type="ECO:0000259" key="7">
    <source>
        <dbReference type="PROSITE" id="PS50089"/>
    </source>
</evidence>
<comment type="caution">
    <text evidence="8">The sequence shown here is derived from an EMBL/GenBank/DDBJ whole genome shotgun (WGS) entry which is preliminary data.</text>
</comment>
<proteinExistence type="predicted"/>
<feature type="compositionally biased region" description="Polar residues" evidence="5">
    <location>
        <begin position="1157"/>
        <end position="1179"/>
    </location>
</feature>
<evidence type="ECO:0000256" key="3">
    <source>
        <dbReference type="ARBA" id="ARBA00022833"/>
    </source>
</evidence>
<dbReference type="InterPro" id="IPR013083">
    <property type="entry name" value="Znf_RING/FYVE/PHD"/>
</dbReference>
<dbReference type="GO" id="GO:0008270">
    <property type="term" value="F:zinc ion binding"/>
    <property type="evidence" value="ECO:0007669"/>
    <property type="project" value="UniProtKB-KW"/>
</dbReference>
<feature type="compositionally biased region" description="Basic and acidic residues" evidence="5">
    <location>
        <begin position="1063"/>
        <end position="1072"/>
    </location>
</feature>
<evidence type="ECO:0000259" key="6">
    <source>
        <dbReference type="PROSITE" id="PS50016"/>
    </source>
</evidence>
<feature type="region of interest" description="Disordered" evidence="5">
    <location>
        <begin position="1268"/>
        <end position="1302"/>
    </location>
</feature>
<feature type="compositionally biased region" description="Polar residues" evidence="5">
    <location>
        <begin position="1008"/>
        <end position="1019"/>
    </location>
</feature>
<keyword evidence="3" id="KW-0862">Zinc</keyword>
<feature type="region of interest" description="Disordered" evidence="5">
    <location>
        <begin position="1134"/>
        <end position="1195"/>
    </location>
</feature>
<evidence type="ECO:0000313" key="9">
    <source>
        <dbReference type="Proteomes" id="UP000237347"/>
    </source>
</evidence>
<dbReference type="Pfam" id="PF13639">
    <property type="entry name" value="zf-RING_2"/>
    <property type="match status" value="1"/>
</dbReference>
<feature type="compositionally biased region" description="Basic and acidic residues" evidence="5">
    <location>
        <begin position="544"/>
        <end position="558"/>
    </location>
</feature>
<dbReference type="InterPro" id="IPR011011">
    <property type="entry name" value="Znf_FYVE_PHD"/>
</dbReference>
<evidence type="ECO:0000256" key="5">
    <source>
        <dbReference type="SAM" id="MobiDB-lite"/>
    </source>
</evidence>
<feature type="region of interest" description="Disordered" evidence="5">
    <location>
        <begin position="1006"/>
        <end position="1033"/>
    </location>
</feature>
<keyword evidence="2 4" id="KW-0863">Zinc-finger</keyword>
<feature type="domain" description="RING-type" evidence="7">
    <location>
        <begin position="66"/>
        <end position="105"/>
    </location>
</feature>
<gene>
    <name evidence="8" type="ORF">CFP56_025213</name>
</gene>
<feature type="compositionally biased region" description="Polar residues" evidence="5">
    <location>
        <begin position="799"/>
        <end position="810"/>
    </location>
</feature>
<feature type="compositionally biased region" description="Polar residues" evidence="5">
    <location>
        <begin position="529"/>
        <end position="538"/>
    </location>
</feature>
<dbReference type="PROSITE" id="PS50089">
    <property type="entry name" value="ZF_RING_2"/>
    <property type="match status" value="1"/>
</dbReference>
<dbReference type="SUPFAM" id="SSF57850">
    <property type="entry name" value="RING/U-box"/>
    <property type="match status" value="1"/>
</dbReference>
<evidence type="ECO:0000256" key="2">
    <source>
        <dbReference type="ARBA" id="ARBA00022771"/>
    </source>
</evidence>
<dbReference type="InterPro" id="IPR001965">
    <property type="entry name" value="Znf_PHD"/>
</dbReference>
<dbReference type="GO" id="GO:0061630">
    <property type="term" value="F:ubiquitin protein ligase activity"/>
    <property type="evidence" value="ECO:0007669"/>
    <property type="project" value="TreeGrafter"/>
</dbReference>
<keyword evidence="9" id="KW-1185">Reference proteome</keyword>
<dbReference type="PROSITE" id="PS50016">
    <property type="entry name" value="ZF_PHD_2"/>
    <property type="match status" value="1"/>
</dbReference>
<dbReference type="SMART" id="SM00184">
    <property type="entry name" value="RING"/>
    <property type="match status" value="2"/>
</dbReference>
<dbReference type="Gene3D" id="3.30.40.10">
    <property type="entry name" value="Zinc/RING finger domain, C3HC4 (zinc finger)"/>
    <property type="match status" value="2"/>
</dbReference>
<sequence>MYSLTSSSSSSSKETQTNEFDLGWQVVLGLKMEVEFVTSGIAEEEFFEVEDNSNNIENADFEGGRCGICMDVVIDRGVLDCCQHWFCFLCIDNWSTITNLCPLCQNEFQLITCVPVYDTIGSNKADEDSFSRDDEWSIEAKNNTLSFPSYYIDENAVICLDGDGCKIRSGLATIVGDSNLDTSIACDSCDIWYHAFCVGFDPEATSESTWLCPRCVPQKSDVISIQRLDNQGGSENVNSECFIEDALSGKVSVSVADAGETALVVSMVDENQCTGEPNKNFLSIVKVEKDLETETLLLTSNANSHKATVKVEKDLQTETLILSSDASSQKVETLSGEKTIIQPIFDAKELELSLSCDASFVSASNSLALSELKTSCAEKAMKELRSNNGIENPSRKFINESSTGIRQSENESSIGLHLGLSVGAFLSVDEKKNDGIEDQVAEDVQLQIPLEDSLEKVDKVELDKVELDANKDAARMVGVKRKPTDCSEQVCMSTDDGDTKHKIVTEVSRKKIKAEGRIQQVAKRDKVNASVSDNSQKFPTPIADPKDDRLKHHQDKEDATSDIMSIVRGAKHRPSKGLGHPNPADKSLIERENMAGLRVKKIMRRDSEDKESSMVVQKLRKEIREAVRNKSSKDFGESLFDPKLLAAFRAAVAGPKTEPAKKLSPLAVKTKKSMLQKGKVRENLTKKIYASSNGRRKRAWDRDCEVEFWKYRCMRATKPEKIATLKSVLGLLRNGLDNSDQGSESQATNPILSRLYLADTSIFPRKDDIKPLSALKVTGNSEQNKEQLISSENCLKSSLDSNTMKSTESSKVLAKTGLPSFENNENKNIVPTSKSEVASTSSKVPLSRRPEGPTISALSDSKVNAQKQTVGKSDDVKSDKRKWALEVLSRKAAAASRNSRDDSKEDNAVLKGNYPLLAQLPADMRPVLAPSCHNKIPLSVRQAQLYRLTEHFLRKANLPVFRRAAETELAVADAINIEKEVADRSNSKLVYVNLCSQELLHRSDNIKSSRATESNTSPLTEVPVDGSEQASTELSTDPVILEALRTAGLVSDSPPNSPQPEKQVLDDVPSKREEELDNVFDMASHPELDIYGDFEYDLEDEDYIGVSSTNIFKIPPEEGASKMKVVFSTLNPERLNDGLNSDDHEKSGNVEAPKDSNLPQNHSDAGIRSTTIKGETNDSCVPPEPLINEDSEEPSIAECEELYGPDKEPLIKKFPEVALQKLSGQVETVALAENEDPIGSENCLSNKMVKTSEVRSESCTEKMLVAAVDPNSPGGKHSPNHFQTGENVESKEKKSSLETNKQSDSFNHVFKKVEAYIKEHIRPLCKSGVITAEQYRWAVSKTTDKVMKYHSKSKNANFLIKEGEKVKKLAEQYIETAQQKDKSESS</sequence>
<dbReference type="EMBL" id="PKMF04000398">
    <property type="protein sequence ID" value="KAK7833824.1"/>
    <property type="molecule type" value="Genomic_DNA"/>
</dbReference>
<organism evidence="8 9">
    <name type="scientific">Quercus suber</name>
    <name type="common">Cork oak</name>
    <dbReference type="NCBI Taxonomy" id="58331"/>
    <lineage>
        <taxon>Eukaryota</taxon>
        <taxon>Viridiplantae</taxon>
        <taxon>Streptophyta</taxon>
        <taxon>Embryophyta</taxon>
        <taxon>Tracheophyta</taxon>
        <taxon>Spermatophyta</taxon>
        <taxon>Magnoliopsida</taxon>
        <taxon>eudicotyledons</taxon>
        <taxon>Gunneridae</taxon>
        <taxon>Pentapetalae</taxon>
        <taxon>rosids</taxon>
        <taxon>fabids</taxon>
        <taxon>Fagales</taxon>
        <taxon>Fagaceae</taxon>
        <taxon>Quercus</taxon>
    </lineage>
</organism>
<reference evidence="8 9" key="1">
    <citation type="journal article" date="2018" name="Sci. Data">
        <title>The draft genome sequence of cork oak.</title>
        <authorList>
            <person name="Ramos A.M."/>
            <person name="Usie A."/>
            <person name="Barbosa P."/>
            <person name="Barros P.M."/>
            <person name="Capote T."/>
            <person name="Chaves I."/>
            <person name="Simoes F."/>
            <person name="Abreu I."/>
            <person name="Carrasquinho I."/>
            <person name="Faro C."/>
            <person name="Guimaraes J.B."/>
            <person name="Mendonca D."/>
            <person name="Nobrega F."/>
            <person name="Rodrigues L."/>
            <person name="Saibo N.J.M."/>
            <person name="Varela M.C."/>
            <person name="Egas C."/>
            <person name="Matos J."/>
            <person name="Miguel C.M."/>
            <person name="Oliveira M.M."/>
            <person name="Ricardo C.P."/>
            <person name="Goncalves S."/>
        </authorList>
    </citation>
    <scope>NUCLEOTIDE SEQUENCE [LARGE SCALE GENOMIC DNA]</scope>
    <source>
        <strain evidence="9">cv. HL8</strain>
    </source>
</reference>
<feature type="region of interest" description="Disordered" evidence="5">
    <location>
        <begin position="1049"/>
        <end position="1072"/>
    </location>
</feature>
<dbReference type="PANTHER" id="PTHR15315">
    <property type="entry name" value="RING FINGER PROTEIN 41, 151"/>
    <property type="match status" value="1"/>
</dbReference>
<feature type="compositionally biased region" description="Basic and acidic residues" evidence="5">
    <location>
        <begin position="1141"/>
        <end position="1154"/>
    </location>
</feature>
<dbReference type="InterPro" id="IPR019787">
    <property type="entry name" value="Znf_PHD-finger"/>
</dbReference>
<dbReference type="Proteomes" id="UP000237347">
    <property type="component" value="Unassembled WGS sequence"/>
</dbReference>
<dbReference type="GO" id="GO:0016567">
    <property type="term" value="P:protein ubiquitination"/>
    <property type="evidence" value="ECO:0007669"/>
    <property type="project" value="TreeGrafter"/>
</dbReference>
<dbReference type="Pfam" id="PF00628">
    <property type="entry name" value="PHD"/>
    <property type="match status" value="1"/>
</dbReference>
<keyword evidence="1" id="KW-0479">Metal-binding</keyword>
<feature type="compositionally biased region" description="Polar residues" evidence="5">
    <location>
        <begin position="821"/>
        <end position="844"/>
    </location>
</feature>
<dbReference type="InterPro" id="IPR001841">
    <property type="entry name" value="Znf_RING"/>
</dbReference>
<dbReference type="PANTHER" id="PTHR15315:SF26">
    <property type="entry name" value="E3 UBIQUITIN-PROTEIN LIGASE NRDP1"/>
    <property type="match status" value="1"/>
</dbReference>
<name>A0AAW0K3G2_QUESU</name>
<accession>A0AAW0K3G2</accession>
<feature type="region of interest" description="Disordered" evidence="5">
    <location>
        <begin position="525"/>
        <end position="558"/>
    </location>
</feature>
<evidence type="ECO:0000313" key="8">
    <source>
        <dbReference type="EMBL" id="KAK7833824.1"/>
    </source>
</evidence>
<evidence type="ECO:0000256" key="1">
    <source>
        <dbReference type="ARBA" id="ARBA00022723"/>
    </source>
</evidence>
<protein>
    <recommendedName>
        <fullName evidence="10">RING/U-box protein</fullName>
    </recommendedName>
</protein>